<evidence type="ECO:0000256" key="2">
    <source>
        <dbReference type="ARBA" id="ARBA00022598"/>
    </source>
</evidence>
<organism evidence="6 7">
    <name type="scientific">Salix udensis</name>
    <dbReference type="NCBI Taxonomy" id="889485"/>
    <lineage>
        <taxon>Eukaryota</taxon>
        <taxon>Viridiplantae</taxon>
        <taxon>Streptophyta</taxon>
        <taxon>Embryophyta</taxon>
        <taxon>Tracheophyta</taxon>
        <taxon>Spermatophyta</taxon>
        <taxon>Magnoliopsida</taxon>
        <taxon>eudicotyledons</taxon>
        <taxon>Gunneridae</taxon>
        <taxon>Pentapetalae</taxon>
        <taxon>rosids</taxon>
        <taxon>fabids</taxon>
        <taxon>Malpighiales</taxon>
        <taxon>Salicaceae</taxon>
        <taxon>Saliceae</taxon>
        <taxon>Salix</taxon>
    </lineage>
</organism>
<dbReference type="GO" id="GO:0005524">
    <property type="term" value="F:ATP binding"/>
    <property type="evidence" value="ECO:0007669"/>
    <property type="project" value="UniProtKB-KW"/>
</dbReference>
<dbReference type="PANTHER" id="PTHR43859:SF2">
    <property type="entry name" value="BUTYRATE--COA LIGASE AAE11, PEROXISOMAL"/>
    <property type="match status" value="1"/>
</dbReference>
<evidence type="ECO:0000256" key="4">
    <source>
        <dbReference type="ARBA" id="ARBA00022840"/>
    </source>
</evidence>
<dbReference type="AlphaFoldDB" id="A0AAD6KHL8"/>
<dbReference type="SUPFAM" id="SSF56801">
    <property type="entry name" value="Acetyl-CoA synthetase-like"/>
    <property type="match status" value="1"/>
</dbReference>
<evidence type="ECO:0000313" key="6">
    <source>
        <dbReference type="EMBL" id="KAJ6423650.1"/>
    </source>
</evidence>
<keyword evidence="4" id="KW-0067">ATP-binding</keyword>
<keyword evidence="5" id="KW-0812">Transmembrane</keyword>
<dbReference type="Proteomes" id="UP001162972">
    <property type="component" value="Chromosome 16"/>
</dbReference>
<keyword evidence="7" id="KW-1185">Reference proteome</keyword>
<keyword evidence="5" id="KW-1133">Transmembrane helix</keyword>
<evidence type="ECO:0000256" key="5">
    <source>
        <dbReference type="SAM" id="Phobius"/>
    </source>
</evidence>
<proteinExistence type="inferred from homology"/>
<evidence type="ECO:0000313" key="7">
    <source>
        <dbReference type="Proteomes" id="UP001162972"/>
    </source>
</evidence>
<accession>A0AAD6KHL8</accession>
<sequence>MDLLPKCDANYVPLTPITFLKRANAAYANRTSVIYEGTRFTWSQTYERCCRLADSLRSLKVGKNDVPFGAKVFFVDYQYVELASEALRFTDGAAPSILACIDDIDTPYRCPIRPVGELCIVTGGAYLSTLSQILGREMGNALFIYGLSLCSIAMAGTFTWGVAARGGTNVCSRNTTAKDMYRNIA</sequence>
<reference evidence="6 7" key="1">
    <citation type="journal article" date="2023" name="Int. J. Mol. Sci.">
        <title>De Novo Assembly and Annotation of 11 Diverse Shrub Willow (Salix) Genomes Reveals Novel Gene Organization in Sex-Linked Regions.</title>
        <authorList>
            <person name="Hyden B."/>
            <person name="Feng K."/>
            <person name="Yates T.B."/>
            <person name="Jawdy S."/>
            <person name="Cereghino C."/>
            <person name="Smart L.B."/>
            <person name="Muchero W."/>
        </authorList>
    </citation>
    <scope>NUCLEOTIDE SEQUENCE [LARGE SCALE GENOMIC DNA]</scope>
    <source>
        <tissue evidence="6">Shoot tip</tissue>
    </source>
</reference>
<evidence type="ECO:0000256" key="1">
    <source>
        <dbReference type="ARBA" id="ARBA00006432"/>
    </source>
</evidence>
<protein>
    <recommendedName>
        <fullName evidence="8">AMP-dependent synthetase/ligase domain-containing protein</fullName>
    </recommendedName>
</protein>
<dbReference type="Gene3D" id="3.40.50.980">
    <property type="match status" value="1"/>
</dbReference>
<keyword evidence="3" id="KW-0547">Nucleotide-binding</keyword>
<evidence type="ECO:0000256" key="3">
    <source>
        <dbReference type="ARBA" id="ARBA00022741"/>
    </source>
</evidence>
<comment type="similarity">
    <text evidence="1">Belongs to the ATP-dependent AMP-binding enzyme family.</text>
</comment>
<dbReference type="GO" id="GO:0016874">
    <property type="term" value="F:ligase activity"/>
    <property type="evidence" value="ECO:0007669"/>
    <property type="project" value="UniProtKB-KW"/>
</dbReference>
<dbReference type="PANTHER" id="PTHR43859">
    <property type="entry name" value="ACYL-ACTIVATING ENZYME"/>
    <property type="match status" value="1"/>
</dbReference>
<gene>
    <name evidence="6" type="ORF">OIU84_024594</name>
</gene>
<keyword evidence="5" id="KW-0472">Membrane</keyword>
<keyword evidence="2" id="KW-0436">Ligase</keyword>
<feature type="transmembrane region" description="Helical" evidence="5">
    <location>
        <begin position="142"/>
        <end position="163"/>
    </location>
</feature>
<evidence type="ECO:0008006" key="8">
    <source>
        <dbReference type="Google" id="ProtNLM"/>
    </source>
</evidence>
<name>A0AAD6KHL8_9ROSI</name>
<comment type="caution">
    <text evidence="6">The sequence shown here is derived from an EMBL/GenBank/DDBJ whole genome shotgun (WGS) entry which is preliminary data.</text>
</comment>
<dbReference type="EMBL" id="JAPFFJ010000006">
    <property type="protein sequence ID" value="KAJ6423650.1"/>
    <property type="molecule type" value="Genomic_DNA"/>
</dbReference>